<sequence length="53" mass="6323">MKTYNHVFKNLSKLMELKAKWESGRYSKAELSRHYKVSEPTILRNLEKLKALN</sequence>
<protein>
    <recommendedName>
        <fullName evidence="3">HTH deoR-type domain-containing protein</fullName>
    </recommendedName>
</protein>
<evidence type="ECO:0000313" key="2">
    <source>
        <dbReference type="Proteomes" id="UP000016505"/>
    </source>
</evidence>
<dbReference type="AlphaFoldDB" id="A0A290S7Y4"/>
<organism evidence="1 2">
    <name type="scientific">Pseudoalteromonas arctica A 37-1-2</name>
    <dbReference type="NCBI Taxonomy" id="1117313"/>
    <lineage>
        <taxon>Bacteria</taxon>
        <taxon>Pseudomonadati</taxon>
        <taxon>Pseudomonadota</taxon>
        <taxon>Gammaproteobacteria</taxon>
        <taxon>Alteromonadales</taxon>
        <taxon>Pseudoalteromonadaceae</taxon>
        <taxon>Pseudoalteromonas</taxon>
    </lineage>
</organism>
<dbReference type="KEGG" id="part:PARC_a3673"/>
<proteinExistence type="predicted"/>
<dbReference type="EMBL" id="CP011025">
    <property type="protein sequence ID" value="ATC88009.1"/>
    <property type="molecule type" value="Genomic_DNA"/>
</dbReference>
<evidence type="ECO:0000313" key="1">
    <source>
        <dbReference type="EMBL" id="ATC88009.1"/>
    </source>
</evidence>
<name>A0A290S7Y4_9GAMM</name>
<reference evidence="1 2" key="1">
    <citation type="journal article" date="2012" name="J. Bacteriol.">
        <title>Genome sequences of type strains of seven species of the marine bacterium Pseudoalteromonas.</title>
        <authorList>
            <person name="Xie B.B."/>
            <person name="Shu Y.L."/>
            <person name="Qin Q.L."/>
            <person name="Rong J.C."/>
            <person name="Zhang X.Y."/>
            <person name="Chen X.L."/>
            <person name="Shi M."/>
            <person name="He H.L."/>
            <person name="Zhou B.C."/>
            <person name="Zhang Y.Z."/>
        </authorList>
    </citation>
    <scope>NUCLEOTIDE SEQUENCE [LARGE SCALE GENOMIC DNA]</scope>
    <source>
        <strain evidence="1 2">A 37-1-2</strain>
    </source>
</reference>
<dbReference type="Proteomes" id="UP000016505">
    <property type="component" value="Chromosome I"/>
</dbReference>
<evidence type="ECO:0008006" key="3">
    <source>
        <dbReference type="Google" id="ProtNLM"/>
    </source>
</evidence>
<accession>A0A290S7Y4</accession>
<gene>
    <name evidence="1" type="ORF">PARC_a3673</name>
</gene>